<comment type="similarity">
    <text evidence="2">Belongs to the NPC2 family.</text>
</comment>
<keyword evidence="7" id="KW-1185">Reference proteome</keyword>
<dbReference type="SMART" id="SM00737">
    <property type="entry name" value="ML"/>
    <property type="match status" value="1"/>
</dbReference>
<dbReference type="Gene3D" id="2.60.40.770">
    <property type="match status" value="1"/>
</dbReference>
<dbReference type="AlphaFoldDB" id="A0A182X3U7"/>
<evidence type="ECO:0000313" key="7">
    <source>
        <dbReference type="Proteomes" id="UP000076407"/>
    </source>
</evidence>
<dbReference type="GO" id="GO:0005576">
    <property type="term" value="C:extracellular region"/>
    <property type="evidence" value="ECO:0007669"/>
    <property type="project" value="UniProtKB-SubCell"/>
</dbReference>
<name>A0A182X3U7_ANOQN</name>
<dbReference type="SUPFAM" id="SSF81296">
    <property type="entry name" value="E set domains"/>
    <property type="match status" value="1"/>
</dbReference>
<accession>A0A182X3U7</accession>
<reference evidence="6" key="1">
    <citation type="submission" date="2020-05" db="UniProtKB">
        <authorList>
            <consortium name="EnsemblMetazoa"/>
        </authorList>
    </citation>
    <scope>IDENTIFICATION</scope>
    <source>
        <strain evidence="6">SANGQUA</strain>
    </source>
</reference>
<feature type="chain" id="PRO_5008142337" description="MD-2-related lipid-recognition domain-containing protein" evidence="4">
    <location>
        <begin position="23"/>
        <end position="158"/>
    </location>
</feature>
<dbReference type="Pfam" id="PF02221">
    <property type="entry name" value="E1_DerP2_DerF2"/>
    <property type="match status" value="1"/>
</dbReference>
<dbReference type="EnsemblMetazoa" id="AQUA004474-RA">
    <property type="protein sequence ID" value="AQUA004474-PA"/>
    <property type="gene ID" value="AQUA004474"/>
</dbReference>
<evidence type="ECO:0000259" key="5">
    <source>
        <dbReference type="SMART" id="SM00737"/>
    </source>
</evidence>
<keyword evidence="4" id="KW-0732">Signal</keyword>
<protein>
    <recommendedName>
        <fullName evidence="5">MD-2-related lipid-recognition domain-containing protein</fullName>
    </recommendedName>
</protein>
<organism evidence="6 7">
    <name type="scientific">Anopheles quadriannulatus</name>
    <name type="common">Mosquito</name>
    <dbReference type="NCBI Taxonomy" id="34691"/>
    <lineage>
        <taxon>Eukaryota</taxon>
        <taxon>Metazoa</taxon>
        <taxon>Ecdysozoa</taxon>
        <taxon>Arthropoda</taxon>
        <taxon>Hexapoda</taxon>
        <taxon>Insecta</taxon>
        <taxon>Pterygota</taxon>
        <taxon>Neoptera</taxon>
        <taxon>Endopterygota</taxon>
        <taxon>Diptera</taxon>
        <taxon>Nematocera</taxon>
        <taxon>Culicoidea</taxon>
        <taxon>Culicidae</taxon>
        <taxon>Anophelinae</taxon>
        <taxon>Anopheles</taxon>
    </lineage>
</organism>
<feature type="signal peptide" evidence="4">
    <location>
        <begin position="1"/>
        <end position="22"/>
    </location>
</feature>
<evidence type="ECO:0000313" key="6">
    <source>
        <dbReference type="EnsemblMetazoa" id="AQUA004474-PA"/>
    </source>
</evidence>
<dbReference type="STRING" id="34691.A0A182X3U7"/>
<keyword evidence="3" id="KW-0964">Secreted</keyword>
<evidence type="ECO:0000256" key="4">
    <source>
        <dbReference type="SAM" id="SignalP"/>
    </source>
</evidence>
<dbReference type="Proteomes" id="UP000076407">
    <property type="component" value="Unassembled WGS sequence"/>
</dbReference>
<evidence type="ECO:0000256" key="3">
    <source>
        <dbReference type="ARBA" id="ARBA00022525"/>
    </source>
</evidence>
<comment type="subcellular location">
    <subcellularLocation>
        <location evidence="1">Secreted</location>
    </subcellularLocation>
</comment>
<dbReference type="VEuPathDB" id="VectorBase:AQUA004474"/>
<evidence type="ECO:0000256" key="1">
    <source>
        <dbReference type="ARBA" id="ARBA00004613"/>
    </source>
</evidence>
<sequence>MGQFANAIILLAFLGCVMLTEGIQVRSCPNGVPPPAIVSIAGCYEMPCYFVRGVEGGTMTMVYEAPFDIQTLRYDRNITSLGLILQIPVGPERENGCEWVIGSMCPFRQGDLIISTYTSSPLAIYPLVSGTIEFYVYDEQDRMVTCFQYDVRIVASTV</sequence>
<dbReference type="InterPro" id="IPR014756">
    <property type="entry name" value="Ig_E-set"/>
</dbReference>
<proteinExistence type="inferred from homology"/>
<evidence type="ECO:0000256" key="2">
    <source>
        <dbReference type="ARBA" id="ARBA00006370"/>
    </source>
</evidence>
<feature type="domain" description="MD-2-related lipid-recognition" evidence="5">
    <location>
        <begin position="25"/>
        <end position="151"/>
    </location>
</feature>
<dbReference type="FunFam" id="2.60.40.770:FF:000001">
    <property type="entry name" value="NPC intracellular cholesterol transporter 2"/>
    <property type="match status" value="1"/>
</dbReference>
<dbReference type="InterPro" id="IPR003172">
    <property type="entry name" value="ML_dom"/>
</dbReference>